<keyword evidence="3" id="KW-1185">Reference proteome</keyword>
<feature type="region of interest" description="Disordered" evidence="1">
    <location>
        <begin position="1"/>
        <end position="54"/>
    </location>
</feature>
<feature type="compositionally biased region" description="Low complexity" evidence="1">
    <location>
        <begin position="1262"/>
        <end position="1275"/>
    </location>
</feature>
<feature type="region of interest" description="Disordered" evidence="1">
    <location>
        <begin position="309"/>
        <end position="336"/>
    </location>
</feature>
<feature type="region of interest" description="Disordered" evidence="1">
    <location>
        <begin position="755"/>
        <end position="780"/>
    </location>
</feature>
<feature type="region of interest" description="Disordered" evidence="1">
    <location>
        <begin position="110"/>
        <end position="141"/>
    </location>
</feature>
<feature type="compositionally biased region" description="Polar residues" evidence="1">
    <location>
        <begin position="1229"/>
        <end position="1261"/>
    </location>
</feature>
<gene>
    <name evidence="2" type="ORF">RD792_013520</name>
</gene>
<dbReference type="EMBL" id="JAYDYQ010002686">
    <property type="protein sequence ID" value="KAK4480447.1"/>
    <property type="molecule type" value="Genomic_DNA"/>
</dbReference>
<name>A0ABR0CTQ8_9LAMI</name>
<feature type="compositionally biased region" description="Basic and acidic residues" evidence="1">
    <location>
        <begin position="505"/>
        <end position="519"/>
    </location>
</feature>
<feature type="compositionally biased region" description="Polar residues" evidence="1">
    <location>
        <begin position="532"/>
        <end position="559"/>
    </location>
</feature>
<feature type="compositionally biased region" description="Polar residues" evidence="1">
    <location>
        <begin position="1171"/>
        <end position="1180"/>
    </location>
</feature>
<organism evidence="2 3">
    <name type="scientific">Penstemon davidsonii</name>
    <dbReference type="NCBI Taxonomy" id="160366"/>
    <lineage>
        <taxon>Eukaryota</taxon>
        <taxon>Viridiplantae</taxon>
        <taxon>Streptophyta</taxon>
        <taxon>Embryophyta</taxon>
        <taxon>Tracheophyta</taxon>
        <taxon>Spermatophyta</taxon>
        <taxon>Magnoliopsida</taxon>
        <taxon>eudicotyledons</taxon>
        <taxon>Gunneridae</taxon>
        <taxon>Pentapetalae</taxon>
        <taxon>asterids</taxon>
        <taxon>lamiids</taxon>
        <taxon>Lamiales</taxon>
        <taxon>Plantaginaceae</taxon>
        <taxon>Cheloneae</taxon>
        <taxon>Penstemon</taxon>
    </lineage>
</organism>
<dbReference type="Proteomes" id="UP001291926">
    <property type="component" value="Unassembled WGS sequence"/>
</dbReference>
<evidence type="ECO:0000313" key="2">
    <source>
        <dbReference type="EMBL" id="KAK4480447.1"/>
    </source>
</evidence>
<feature type="compositionally biased region" description="Low complexity" evidence="1">
    <location>
        <begin position="654"/>
        <end position="668"/>
    </location>
</feature>
<sequence length="1297" mass="134661">MATAEEGGATATTITNSTYGGGGGVGGKFRKKPFRKQTTPYDRPSTSLRANNNENNNSWLTKLVVDPASKLISYGANRFFASVFRRRLTSPQPPQPLPPPVQAEVNHEVDEGHQGTTSNNQYGAKESTGGECSQPINGSSSNRISELEQLLKQKTFTRSEIDHLTDLLRSRAMEVSLGDERRKNEEVASDFGTHPQFGSDPVDENRNERISFHGVHEDDIASPAELAKAYMGSRPLKVSPSTLGMHIQVGREDTGLLNSTPFAPKSPIMAMTTKTSVSLGAPENGFITPRSRGRSAIYNMARTPYSRFHPTSTVKGNGVNNTVLSRPSMSPSSLSLVDRDDKFESKSMTLKRRSSVLDDDVGSVGPIRRIRPKPNLLAPRIPQSAHGVRIGSAKQKFPQIGDTNHKLSRTVGENENNSTPSTSYAGVPSKSSEVAARILQHLENLTPKEKSPESKFVAAQEKSPFKLTPGMLRGQALKSMESSKALMDVQDDHKLEYRSNPTLPDARDSTSRKDGRVEENGPIPSSMWDPVKNNNSAASLKASGTGTGTSDSVVITGVSQPPHKKRAFRMSALEDSFEQDDLHCNGIEPRPFSERSRPMEVPFKDSNPPAEDPKFVKTTVQPEVKSPSGLVFRQTGELGDPGTVKVGEGSSRIAFPASEEPSAAPHSAVLPLSGATFDQPKDSSNLPPLFSFSSKVANKFQPLVSESSSRTLESKLEISSSLVNISAPTGSQLVIPESNKSHLLNPIKAADGIGKSDGPAAASNGPVFPKPPSMSFTAASSNDTDQISITNGDAFLFTPSTSAPNAASTGTGTSTSATSTGSIFGSAVVPTNFTAPIAKLSAPIDSQPKAEINQSSGSSSSSHPTVAASSGSSIFGFTSSTSFSTGNNLQGSLFGSASKSFGSGNGTGSQGASVQSVSSASLPSFGINSSSSFGSSFSNSQVFNPSSTFGFSSAASSSDASAVVATSEPTSNLPQFGASSTAVSESTAVSSSSNASPGIFGFGLNSSTNAAAAVGSSNGSNPNPSLFSFAASSSPVTAPVTNTSSSFSSSTAGIFNFSAITSPSSSAMNSNSGSSSSSTTAPSNVFGTSWQSPTTSSIFGSTFTSSSGPSPSTGFLFGTSSSTSSAPTNAAPSIFSSSTGASSSPVFSFTSPSASALSTPPQSVFGFAASSPGNNDQMNAEDSMAEDPVQSSAAAAFGQPPISHSSSSVSVFGQPPAVSPSPPGFMFGQTVQPQANPFQFGGQQNQAAPLASTPNPNPFQASSSLEFNSGGSFSLGSGGDKSGRRIVRINKNRNRKK</sequence>
<feature type="region of interest" description="Disordered" evidence="1">
    <location>
        <begin position="1068"/>
        <end position="1087"/>
    </location>
</feature>
<feature type="region of interest" description="Disordered" evidence="1">
    <location>
        <begin position="443"/>
        <end position="462"/>
    </location>
</feature>
<feature type="region of interest" description="Disordered" evidence="1">
    <location>
        <begin position="179"/>
        <end position="205"/>
    </location>
</feature>
<dbReference type="PANTHER" id="PTHR33416">
    <property type="entry name" value="NUCLEAR PORE COMPLEX PROTEIN NUP1"/>
    <property type="match status" value="1"/>
</dbReference>
<dbReference type="PANTHER" id="PTHR33416:SF20">
    <property type="entry name" value="NUCLEAR PORE COMPLEX PROTEIN NUP1"/>
    <property type="match status" value="1"/>
</dbReference>
<proteinExistence type="predicted"/>
<feature type="compositionally biased region" description="Polar residues" evidence="1">
    <location>
        <begin position="36"/>
        <end position="50"/>
    </location>
</feature>
<feature type="compositionally biased region" description="Low complexity" evidence="1">
    <location>
        <begin position="1"/>
        <end position="13"/>
    </location>
</feature>
<feature type="compositionally biased region" description="Low complexity" evidence="1">
    <location>
        <begin position="324"/>
        <end position="336"/>
    </location>
</feature>
<feature type="compositionally biased region" description="Low complexity" evidence="1">
    <location>
        <begin position="1068"/>
        <end position="1084"/>
    </location>
</feature>
<accession>A0ABR0CTQ8</accession>
<evidence type="ECO:0000313" key="3">
    <source>
        <dbReference type="Proteomes" id="UP001291926"/>
    </source>
</evidence>
<feature type="region of interest" description="Disordered" evidence="1">
    <location>
        <begin position="1166"/>
        <end position="1297"/>
    </location>
</feature>
<comment type="caution">
    <text evidence="2">The sequence shown here is derived from an EMBL/GenBank/DDBJ whole genome shotgun (WGS) entry which is preliminary data.</text>
</comment>
<feature type="region of interest" description="Disordered" evidence="1">
    <location>
        <begin position="494"/>
        <end position="566"/>
    </location>
</feature>
<protein>
    <recommendedName>
        <fullName evidence="4">Nuclear pore complex protein</fullName>
    </recommendedName>
</protein>
<feature type="region of interest" description="Disordered" evidence="1">
    <location>
        <begin position="579"/>
        <end position="684"/>
    </location>
</feature>
<evidence type="ECO:0000256" key="1">
    <source>
        <dbReference type="SAM" id="MobiDB-lite"/>
    </source>
</evidence>
<evidence type="ECO:0008006" key="4">
    <source>
        <dbReference type="Google" id="ProtNLM"/>
    </source>
</evidence>
<feature type="compositionally biased region" description="Basic residues" evidence="1">
    <location>
        <begin position="1284"/>
        <end position="1297"/>
    </location>
</feature>
<feature type="region of interest" description="Disordered" evidence="1">
    <location>
        <begin position="386"/>
        <end position="429"/>
    </location>
</feature>
<reference evidence="2 3" key="1">
    <citation type="journal article" date="2023" name="bioRxiv">
        <title>Genome report: Whole genome sequence and annotation of Penstemon davidsonii.</title>
        <authorList>
            <person name="Ostevik K.L."/>
            <person name="Alabady M."/>
            <person name="Zhang M."/>
            <person name="Rausher M.D."/>
        </authorList>
    </citation>
    <scope>NUCLEOTIDE SEQUENCE [LARGE SCALE GENOMIC DNA]</scope>
    <source>
        <strain evidence="2">DNT005</strain>
        <tissue evidence="2">Whole leaf</tissue>
    </source>
</reference>
<feature type="compositionally biased region" description="Polar residues" evidence="1">
    <location>
        <begin position="309"/>
        <end position="323"/>
    </location>
</feature>
<feature type="compositionally biased region" description="Polar residues" evidence="1">
    <location>
        <begin position="411"/>
        <end position="429"/>
    </location>
</feature>
<feature type="compositionally biased region" description="Polar residues" evidence="1">
    <location>
        <begin position="130"/>
        <end position="141"/>
    </location>
</feature>